<gene>
    <name evidence="2" type="ORF">M408DRAFT_85817</name>
</gene>
<evidence type="ECO:0000313" key="2">
    <source>
        <dbReference type="EMBL" id="KIM33817.1"/>
    </source>
</evidence>
<accession>A0A0C2XY79</accession>
<feature type="signal peptide" evidence="1">
    <location>
        <begin position="1"/>
        <end position="17"/>
    </location>
</feature>
<dbReference type="OrthoDB" id="152248at2759"/>
<dbReference type="EMBL" id="KN824277">
    <property type="protein sequence ID" value="KIM33817.1"/>
    <property type="molecule type" value="Genomic_DNA"/>
</dbReference>
<reference evidence="2 3" key="1">
    <citation type="submission" date="2014-04" db="EMBL/GenBank/DDBJ databases">
        <authorList>
            <consortium name="DOE Joint Genome Institute"/>
            <person name="Kuo A."/>
            <person name="Zuccaro A."/>
            <person name="Kohler A."/>
            <person name="Nagy L.G."/>
            <person name="Floudas D."/>
            <person name="Copeland A."/>
            <person name="Barry K.W."/>
            <person name="Cichocki N."/>
            <person name="Veneault-Fourrey C."/>
            <person name="LaButti K."/>
            <person name="Lindquist E.A."/>
            <person name="Lipzen A."/>
            <person name="Lundell T."/>
            <person name="Morin E."/>
            <person name="Murat C."/>
            <person name="Sun H."/>
            <person name="Tunlid A."/>
            <person name="Henrissat B."/>
            <person name="Grigoriev I.V."/>
            <person name="Hibbett D.S."/>
            <person name="Martin F."/>
            <person name="Nordberg H.P."/>
            <person name="Cantor M.N."/>
            <person name="Hua S.X."/>
        </authorList>
    </citation>
    <scope>NUCLEOTIDE SEQUENCE [LARGE SCALE GENOMIC DNA]</scope>
    <source>
        <strain evidence="2 3">MAFF 305830</strain>
    </source>
</reference>
<evidence type="ECO:0008006" key="4">
    <source>
        <dbReference type="Google" id="ProtNLM"/>
    </source>
</evidence>
<evidence type="ECO:0000313" key="3">
    <source>
        <dbReference type="Proteomes" id="UP000054097"/>
    </source>
</evidence>
<keyword evidence="1" id="KW-0732">Signal</keyword>
<dbReference type="AlphaFoldDB" id="A0A0C2XY79"/>
<dbReference type="Proteomes" id="UP000054097">
    <property type="component" value="Unassembled WGS sequence"/>
</dbReference>
<reference evidence="3" key="2">
    <citation type="submission" date="2015-01" db="EMBL/GenBank/DDBJ databases">
        <title>Evolutionary Origins and Diversification of the Mycorrhizal Mutualists.</title>
        <authorList>
            <consortium name="DOE Joint Genome Institute"/>
            <consortium name="Mycorrhizal Genomics Consortium"/>
            <person name="Kohler A."/>
            <person name="Kuo A."/>
            <person name="Nagy L.G."/>
            <person name="Floudas D."/>
            <person name="Copeland A."/>
            <person name="Barry K.W."/>
            <person name="Cichocki N."/>
            <person name="Veneault-Fourrey C."/>
            <person name="LaButti K."/>
            <person name="Lindquist E.A."/>
            <person name="Lipzen A."/>
            <person name="Lundell T."/>
            <person name="Morin E."/>
            <person name="Murat C."/>
            <person name="Riley R."/>
            <person name="Ohm R."/>
            <person name="Sun H."/>
            <person name="Tunlid A."/>
            <person name="Henrissat B."/>
            <person name="Grigoriev I.V."/>
            <person name="Hibbett D.S."/>
            <person name="Martin F."/>
        </authorList>
    </citation>
    <scope>NUCLEOTIDE SEQUENCE [LARGE SCALE GENOMIC DNA]</scope>
    <source>
        <strain evidence="3">MAFF 305830</strain>
    </source>
</reference>
<dbReference type="STRING" id="933852.A0A0C2XY79"/>
<dbReference type="Pfam" id="PF14273">
    <property type="entry name" value="DUF4360"/>
    <property type="match status" value="1"/>
</dbReference>
<proteinExistence type="predicted"/>
<protein>
    <recommendedName>
        <fullName evidence="4">Secreted protein</fullName>
    </recommendedName>
</protein>
<dbReference type="PANTHER" id="PTHR38847:SF1">
    <property type="entry name" value="PSEUDOURIDINE SYNTHASE RSUA_RLUA-LIKE DOMAIN-CONTAINING PROTEIN"/>
    <property type="match status" value="1"/>
</dbReference>
<evidence type="ECO:0000256" key="1">
    <source>
        <dbReference type="SAM" id="SignalP"/>
    </source>
</evidence>
<dbReference type="HOGENOM" id="CLU_083369_1_0_1"/>
<sequence>MLFSSIFALVGAIVATASPLSPMVLPRAGVTPPQGFNITSIGVNGSGCPAGSAYYVLSVDRTAVTVTFSNYFADVGPGIPVAENRRNCVVTLGVRVPGGFSFGLATVDYRGYYQLDTGVTATQQSVYYFQSQLVQATARSTLKGPISGDDYTYRDTFDLTSTVQSPCGADTVLNIQSSLQVSNSANKNGSGYIATDSLDTKLNQTFQFAFQTCTK</sequence>
<dbReference type="PANTHER" id="PTHR38847">
    <property type="match status" value="1"/>
</dbReference>
<feature type="chain" id="PRO_5002174390" description="Secreted protein" evidence="1">
    <location>
        <begin position="18"/>
        <end position="215"/>
    </location>
</feature>
<dbReference type="InterPro" id="IPR025649">
    <property type="entry name" value="DUF4360"/>
</dbReference>
<organism evidence="2 3">
    <name type="scientific">Serendipita vermifera MAFF 305830</name>
    <dbReference type="NCBI Taxonomy" id="933852"/>
    <lineage>
        <taxon>Eukaryota</taxon>
        <taxon>Fungi</taxon>
        <taxon>Dikarya</taxon>
        <taxon>Basidiomycota</taxon>
        <taxon>Agaricomycotina</taxon>
        <taxon>Agaricomycetes</taxon>
        <taxon>Sebacinales</taxon>
        <taxon>Serendipitaceae</taxon>
        <taxon>Serendipita</taxon>
    </lineage>
</organism>
<name>A0A0C2XY79_SERVB</name>
<keyword evidence="3" id="KW-1185">Reference proteome</keyword>